<keyword evidence="3" id="KW-1185">Reference proteome</keyword>
<dbReference type="Proteomes" id="UP000199397">
    <property type="component" value="Unassembled WGS sequence"/>
</dbReference>
<feature type="chain" id="PRO_5011433634" evidence="1">
    <location>
        <begin position="24"/>
        <end position="104"/>
    </location>
</feature>
<accession>A0A1H4B4I1</accession>
<evidence type="ECO:0000313" key="3">
    <source>
        <dbReference type="Proteomes" id="UP000199397"/>
    </source>
</evidence>
<dbReference type="AlphaFoldDB" id="A0A1H4B4I1"/>
<dbReference type="EMBL" id="FNQP01000007">
    <property type="protein sequence ID" value="SEA42918.1"/>
    <property type="molecule type" value="Genomic_DNA"/>
</dbReference>
<reference evidence="2 3" key="1">
    <citation type="submission" date="2016-10" db="EMBL/GenBank/DDBJ databases">
        <authorList>
            <person name="de Groot N.N."/>
        </authorList>
    </citation>
    <scope>NUCLEOTIDE SEQUENCE [LARGE SCALE GENOMIC DNA]</scope>
    <source>
        <strain evidence="2 3">DSM 21228</strain>
    </source>
</reference>
<feature type="signal peptide" evidence="1">
    <location>
        <begin position="1"/>
        <end position="23"/>
    </location>
</feature>
<evidence type="ECO:0000256" key="1">
    <source>
        <dbReference type="SAM" id="SignalP"/>
    </source>
</evidence>
<keyword evidence="1" id="KW-0732">Signal</keyword>
<protein>
    <submittedName>
        <fullName evidence="2">Uncharacterized protein</fullName>
    </submittedName>
</protein>
<sequence length="104" mass="11706">MWHWGWSVSIRFVLLLSLGCSFAPVSGSAAERSHILRYAPTPLAINNYLDFLPDPAGKLGVDDVITPVYAAQFRHTGQMTFLADMKQPGRFVASSHRQNYRLLR</sequence>
<organism evidence="2 3">
    <name type="scientific">Thiothrix caldifontis</name>
    <dbReference type="NCBI Taxonomy" id="525918"/>
    <lineage>
        <taxon>Bacteria</taxon>
        <taxon>Pseudomonadati</taxon>
        <taxon>Pseudomonadota</taxon>
        <taxon>Gammaproteobacteria</taxon>
        <taxon>Thiotrichales</taxon>
        <taxon>Thiotrichaceae</taxon>
        <taxon>Thiothrix</taxon>
    </lineage>
</organism>
<dbReference type="STRING" id="525918.SAMN05660964_01590"/>
<evidence type="ECO:0000313" key="2">
    <source>
        <dbReference type="EMBL" id="SEA42918.1"/>
    </source>
</evidence>
<gene>
    <name evidence="2" type="ORF">SAMN05660964_01590</name>
</gene>
<name>A0A1H4B4I1_9GAMM</name>
<proteinExistence type="predicted"/>